<keyword evidence="3" id="KW-1185">Reference proteome</keyword>
<dbReference type="EMBL" id="JACGZW010000002">
    <property type="protein sequence ID" value="MBB1152502.1"/>
    <property type="molecule type" value="Genomic_DNA"/>
</dbReference>
<feature type="transmembrane region" description="Helical" evidence="1">
    <location>
        <begin position="48"/>
        <end position="68"/>
    </location>
</feature>
<evidence type="ECO:0000313" key="3">
    <source>
        <dbReference type="Proteomes" id="UP000526734"/>
    </source>
</evidence>
<name>A0A7W3Z955_9PSEU</name>
<evidence type="ECO:0000256" key="1">
    <source>
        <dbReference type="SAM" id="Phobius"/>
    </source>
</evidence>
<dbReference type="RefSeq" id="WP_182889715.1">
    <property type="nucleotide sequence ID" value="NZ_JACGZW010000002.1"/>
</dbReference>
<organism evidence="2 3">
    <name type="scientific">Amycolatopsis dendrobii</name>
    <dbReference type="NCBI Taxonomy" id="2760662"/>
    <lineage>
        <taxon>Bacteria</taxon>
        <taxon>Bacillati</taxon>
        <taxon>Actinomycetota</taxon>
        <taxon>Actinomycetes</taxon>
        <taxon>Pseudonocardiales</taxon>
        <taxon>Pseudonocardiaceae</taxon>
        <taxon>Amycolatopsis</taxon>
    </lineage>
</organism>
<gene>
    <name evidence="2" type="ORF">H4281_05125</name>
</gene>
<sequence>MTFTNNAAPVDGAVSRLLELYAMSHPSERPSAEAPTPTPTPMPKPAKFAALAWTALILGIVGAVGSPVIFLNNVTAIAAGVGFVLGVIALFGTKKVLAGIGVALCVLAVVFTVVAQNAAVADLNAKLGAPAADHNATGQTYAVGQTHRGTDVDITIADPKAFTTSDNAAPKQNAKATSFQVTVANHSDKPWSAAMLLIQATAGNAPADEVYDSAAGLGGSPSQEILPGKNLTFRVGFVDAPGDLTIQVGTVGDDKVYFAYKR</sequence>
<dbReference type="AlphaFoldDB" id="A0A7W3Z955"/>
<protein>
    <recommendedName>
        <fullName evidence="4">DUF4352 domain-containing protein</fullName>
    </recommendedName>
</protein>
<feature type="transmembrane region" description="Helical" evidence="1">
    <location>
        <begin position="74"/>
        <end position="91"/>
    </location>
</feature>
<evidence type="ECO:0000313" key="2">
    <source>
        <dbReference type="EMBL" id="MBB1152502.1"/>
    </source>
</evidence>
<keyword evidence="1" id="KW-1133">Transmembrane helix</keyword>
<dbReference type="Proteomes" id="UP000526734">
    <property type="component" value="Unassembled WGS sequence"/>
</dbReference>
<proteinExistence type="predicted"/>
<evidence type="ECO:0008006" key="4">
    <source>
        <dbReference type="Google" id="ProtNLM"/>
    </source>
</evidence>
<keyword evidence="1" id="KW-0472">Membrane</keyword>
<feature type="transmembrane region" description="Helical" evidence="1">
    <location>
        <begin position="96"/>
        <end position="115"/>
    </location>
</feature>
<comment type="caution">
    <text evidence="2">The sequence shown here is derived from an EMBL/GenBank/DDBJ whole genome shotgun (WGS) entry which is preliminary data.</text>
</comment>
<reference evidence="2 3" key="1">
    <citation type="submission" date="2020-08" db="EMBL/GenBank/DDBJ databases">
        <title>Amycolatopsis sp. nov. DR6-1 isolated from Dendrobium heterocarpum.</title>
        <authorList>
            <person name="Tedsree N."/>
            <person name="Kuncharoen N."/>
            <person name="Likhitwitayawuid K."/>
            <person name="Tanasupawat S."/>
        </authorList>
    </citation>
    <scope>NUCLEOTIDE SEQUENCE [LARGE SCALE GENOMIC DNA]</scope>
    <source>
        <strain evidence="2 3">DR6-1</strain>
    </source>
</reference>
<accession>A0A7W3Z955</accession>
<keyword evidence="1" id="KW-0812">Transmembrane</keyword>